<dbReference type="SUPFAM" id="SSF53955">
    <property type="entry name" value="Lysozyme-like"/>
    <property type="match status" value="1"/>
</dbReference>
<dbReference type="InterPro" id="IPR023346">
    <property type="entry name" value="Lysozyme-like_dom_sf"/>
</dbReference>
<feature type="domain" description="Transglycosylase SLT" evidence="1">
    <location>
        <begin position="48"/>
        <end position="184"/>
    </location>
</feature>
<accession>A0A0F9G1W2</accession>
<reference evidence="2" key="1">
    <citation type="journal article" date="2015" name="Nature">
        <title>Complex archaea that bridge the gap between prokaryotes and eukaryotes.</title>
        <authorList>
            <person name="Spang A."/>
            <person name="Saw J.H."/>
            <person name="Jorgensen S.L."/>
            <person name="Zaremba-Niedzwiedzka K."/>
            <person name="Martijn J."/>
            <person name="Lind A.E."/>
            <person name="van Eijk R."/>
            <person name="Schleper C."/>
            <person name="Guy L."/>
            <person name="Ettema T.J."/>
        </authorList>
    </citation>
    <scope>NUCLEOTIDE SEQUENCE</scope>
</reference>
<name>A0A0F9G1W2_9ZZZZ</name>
<evidence type="ECO:0000313" key="2">
    <source>
        <dbReference type="EMBL" id="KKL92699.1"/>
    </source>
</evidence>
<dbReference type="Gene3D" id="1.10.530.10">
    <property type="match status" value="1"/>
</dbReference>
<dbReference type="InterPro" id="IPR008258">
    <property type="entry name" value="Transglycosylase_SLT_dom_1"/>
</dbReference>
<proteinExistence type="predicted"/>
<dbReference type="AlphaFoldDB" id="A0A0F9G1W2"/>
<gene>
    <name evidence="2" type="ORF">LCGC14_1882050</name>
</gene>
<sequence length="210" mass="23833">MHPAYLAAEPWLPAIREAIPDAIEYVRTERARRGMSTVEISSQPHTDLQLRPRLIAAIVAKESGGDQLAGNAEPHYQYLWHVRGNRAFRELTPSEIRSEIPPEDFTAHRGVPTDFEWWHQQIGIGLMQVQGAVARERGYEDRWLSALYTGEISIRYGSRHLAWLLAWAQDEDAAIASYNGGPQRGPQFRNPEYLEAVRALEQELPLGLDP</sequence>
<dbReference type="EMBL" id="LAZR01019394">
    <property type="protein sequence ID" value="KKL92699.1"/>
    <property type="molecule type" value="Genomic_DNA"/>
</dbReference>
<organism evidence="2">
    <name type="scientific">marine sediment metagenome</name>
    <dbReference type="NCBI Taxonomy" id="412755"/>
    <lineage>
        <taxon>unclassified sequences</taxon>
        <taxon>metagenomes</taxon>
        <taxon>ecological metagenomes</taxon>
    </lineage>
</organism>
<comment type="caution">
    <text evidence="2">The sequence shown here is derived from an EMBL/GenBank/DDBJ whole genome shotgun (WGS) entry which is preliminary data.</text>
</comment>
<protein>
    <recommendedName>
        <fullName evidence="1">Transglycosylase SLT domain-containing protein</fullName>
    </recommendedName>
</protein>
<dbReference type="Pfam" id="PF01464">
    <property type="entry name" value="SLT"/>
    <property type="match status" value="1"/>
</dbReference>
<evidence type="ECO:0000259" key="1">
    <source>
        <dbReference type="Pfam" id="PF01464"/>
    </source>
</evidence>